<protein>
    <submittedName>
        <fullName evidence="2">Uncharacterized protein</fullName>
    </submittedName>
</protein>
<dbReference type="GO" id="GO:0007030">
    <property type="term" value="P:Golgi organization"/>
    <property type="evidence" value="ECO:0007669"/>
    <property type="project" value="TreeGrafter"/>
</dbReference>
<dbReference type="OrthoDB" id="191601at2759"/>
<evidence type="ECO:0000256" key="1">
    <source>
        <dbReference type="SAM" id="MobiDB-lite"/>
    </source>
</evidence>
<dbReference type="Pfam" id="PF05742">
    <property type="entry name" value="TANGO2"/>
    <property type="match status" value="1"/>
</dbReference>
<dbReference type="PANTHER" id="PTHR17985">
    <property type="entry name" value="SER/THR-RICH PROTEIN T10 IN DGCR REGION"/>
    <property type="match status" value="1"/>
</dbReference>
<dbReference type="InterPro" id="IPR008551">
    <property type="entry name" value="TANGO2"/>
</dbReference>
<evidence type="ECO:0000313" key="2">
    <source>
        <dbReference type="EMBL" id="KIO05328.1"/>
    </source>
</evidence>
<reference evidence="2 3" key="1">
    <citation type="submission" date="2014-04" db="EMBL/GenBank/DDBJ databases">
        <authorList>
            <consortium name="DOE Joint Genome Institute"/>
            <person name="Kuo A."/>
            <person name="Kohler A."/>
            <person name="Costa M.D."/>
            <person name="Nagy L.G."/>
            <person name="Floudas D."/>
            <person name="Copeland A."/>
            <person name="Barry K.W."/>
            <person name="Cichocki N."/>
            <person name="Veneault-Fourrey C."/>
            <person name="LaButti K."/>
            <person name="Lindquist E.A."/>
            <person name="Lipzen A."/>
            <person name="Lundell T."/>
            <person name="Morin E."/>
            <person name="Murat C."/>
            <person name="Sun H."/>
            <person name="Tunlid A."/>
            <person name="Henrissat B."/>
            <person name="Grigoriev I.V."/>
            <person name="Hibbett D.S."/>
            <person name="Martin F."/>
            <person name="Nordberg H.P."/>
            <person name="Cantor M.N."/>
            <person name="Hua S.X."/>
        </authorList>
    </citation>
    <scope>NUCLEOTIDE SEQUENCE [LARGE SCALE GENOMIC DNA]</scope>
    <source>
        <strain evidence="2 3">Marx 270</strain>
    </source>
</reference>
<keyword evidence="3" id="KW-1185">Reference proteome</keyword>
<dbReference type="Proteomes" id="UP000054217">
    <property type="component" value="Unassembled WGS sequence"/>
</dbReference>
<dbReference type="AlphaFoldDB" id="A0A0C3J8I2"/>
<name>A0A0C3J8I2_PISTI</name>
<dbReference type="EMBL" id="KN831967">
    <property type="protein sequence ID" value="KIO05328.1"/>
    <property type="molecule type" value="Genomic_DNA"/>
</dbReference>
<proteinExistence type="predicted"/>
<dbReference type="InParanoid" id="A0A0C3J8I2"/>
<accession>A0A0C3J8I2</accession>
<dbReference type="HOGENOM" id="CLU_047037_0_1_1"/>
<organism evidence="2 3">
    <name type="scientific">Pisolithus tinctorius Marx 270</name>
    <dbReference type="NCBI Taxonomy" id="870435"/>
    <lineage>
        <taxon>Eukaryota</taxon>
        <taxon>Fungi</taxon>
        <taxon>Dikarya</taxon>
        <taxon>Basidiomycota</taxon>
        <taxon>Agaricomycotina</taxon>
        <taxon>Agaricomycetes</taxon>
        <taxon>Agaricomycetidae</taxon>
        <taxon>Boletales</taxon>
        <taxon>Sclerodermatineae</taxon>
        <taxon>Pisolithaceae</taxon>
        <taxon>Pisolithus</taxon>
    </lineage>
</organism>
<reference evidence="3" key="2">
    <citation type="submission" date="2015-01" db="EMBL/GenBank/DDBJ databases">
        <title>Evolutionary Origins and Diversification of the Mycorrhizal Mutualists.</title>
        <authorList>
            <consortium name="DOE Joint Genome Institute"/>
            <consortium name="Mycorrhizal Genomics Consortium"/>
            <person name="Kohler A."/>
            <person name="Kuo A."/>
            <person name="Nagy L.G."/>
            <person name="Floudas D."/>
            <person name="Copeland A."/>
            <person name="Barry K.W."/>
            <person name="Cichocki N."/>
            <person name="Veneault-Fourrey C."/>
            <person name="LaButti K."/>
            <person name="Lindquist E.A."/>
            <person name="Lipzen A."/>
            <person name="Lundell T."/>
            <person name="Morin E."/>
            <person name="Murat C."/>
            <person name="Riley R."/>
            <person name="Ohm R."/>
            <person name="Sun H."/>
            <person name="Tunlid A."/>
            <person name="Henrissat B."/>
            <person name="Grigoriev I.V."/>
            <person name="Hibbett D.S."/>
            <person name="Martin F."/>
        </authorList>
    </citation>
    <scope>NUCLEOTIDE SEQUENCE [LARGE SCALE GENOMIC DNA]</scope>
    <source>
        <strain evidence="3">Marx 270</strain>
    </source>
</reference>
<gene>
    <name evidence="2" type="ORF">M404DRAFT_141529</name>
</gene>
<feature type="compositionally biased region" description="Basic and acidic residues" evidence="1">
    <location>
        <begin position="303"/>
        <end position="331"/>
    </location>
</feature>
<feature type="region of interest" description="Disordered" evidence="1">
    <location>
        <begin position="303"/>
        <end position="335"/>
    </location>
</feature>
<dbReference type="GO" id="GO:0009306">
    <property type="term" value="P:protein secretion"/>
    <property type="evidence" value="ECO:0007669"/>
    <property type="project" value="TreeGrafter"/>
</dbReference>
<dbReference type="PANTHER" id="PTHR17985:SF8">
    <property type="entry name" value="TRANSPORT AND GOLGI ORGANIZATION PROTEIN 2 HOMOLOG"/>
    <property type="match status" value="1"/>
</dbReference>
<sequence>MPKSILCSNRDEYLSRPTEFAHFHSFETQGHLRHGILQDQQPGQRPTQHSQYSNTVVLSGIDVQAGGTWLGLAKTGKLALLTNITEDTTLNFPQSRGHLVASFLATPPSSLTGLTDIEQYLRGLVGPSDLTDEGRARYAGFNLLLLSPRVTFVSYEAYLATNRGASGQITYRPLTHAERQYGGLSNGSDGYGGKEWVKVKKGLEILRTVVKVAEDSNMDHDKIIEELFELLTWTSPTPPTSRAELCNTIQVDPILFPENTDGNKLAQQPKGYYATRLATVILVKRTGEVVFIERDRWMLPDEAKSNAERKQGSEWSGDRSRQGEERGERKPVLASTLSSATQRVYRFKLDM</sequence>
<evidence type="ECO:0000313" key="3">
    <source>
        <dbReference type="Proteomes" id="UP000054217"/>
    </source>
</evidence>
<dbReference type="GO" id="GO:0005794">
    <property type="term" value="C:Golgi apparatus"/>
    <property type="evidence" value="ECO:0007669"/>
    <property type="project" value="TreeGrafter"/>
</dbReference>